<dbReference type="GO" id="GO:0016758">
    <property type="term" value="F:hexosyltransferase activity"/>
    <property type="evidence" value="ECO:0007669"/>
    <property type="project" value="UniProtKB-ARBA"/>
</dbReference>
<protein>
    <submittedName>
        <fullName evidence="2">Glycosyltransferase family 2 protein</fullName>
    </submittedName>
</protein>
<dbReference type="RefSeq" id="WP_117604585.1">
    <property type="nucleotide sequence ID" value="NZ_CATZTT010000142.1"/>
</dbReference>
<dbReference type="SUPFAM" id="SSF53448">
    <property type="entry name" value="Nucleotide-diphospho-sugar transferases"/>
    <property type="match status" value="1"/>
</dbReference>
<dbReference type="EMBL" id="QSVF01000004">
    <property type="protein sequence ID" value="RGO12647.1"/>
    <property type="molecule type" value="Genomic_DNA"/>
</dbReference>
<accession>A0A3E5FT10</accession>
<dbReference type="AlphaFoldDB" id="A0A3E5FT10"/>
<comment type="caution">
    <text evidence="2">The sequence shown here is derived from an EMBL/GenBank/DDBJ whole genome shotgun (WGS) entry which is preliminary data.</text>
</comment>
<dbReference type="Gene3D" id="3.90.550.10">
    <property type="entry name" value="Spore Coat Polysaccharide Biosynthesis Protein SpsA, Chain A"/>
    <property type="match status" value="1"/>
</dbReference>
<gene>
    <name evidence="2" type="ORF">DXB31_02765</name>
</gene>
<evidence type="ECO:0000313" key="3">
    <source>
        <dbReference type="Proteomes" id="UP000261087"/>
    </source>
</evidence>
<proteinExistence type="predicted"/>
<name>A0A3E5FT10_9FIRM</name>
<organism evidence="2 3">
    <name type="scientific">Thomasclavelia spiroformis</name>
    <dbReference type="NCBI Taxonomy" id="29348"/>
    <lineage>
        <taxon>Bacteria</taxon>
        <taxon>Bacillati</taxon>
        <taxon>Bacillota</taxon>
        <taxon>Erysipelotrichia</taxon>
        <taxon>Erysipelotrichales</taxon>
        <taxon>Coprobacillaceae</taxon>
        <taxon>Thomasclavelia</taxon>
    </lineage>
</organism>
<keyword evidence="2" id="KW-0808">Transferase</keyword>
<reference evidence="2 3" key="1">
    <citation type="submission" date="2018-08" db="EMBL/GenBank/DDBJ databases">
        <title>A genome reference for cultivated species of the human gut microbiota.</title>
        <authorList>
            <person name="Zou Y."/>
            <person name="Xue W."/>
            <person name="Luo G."/>
        </authorList>
    </citation>
    <scope>NUCLEOTIDE SEQUENCE [LARGE SCALE GENOMIC DNA]</scope>
    <source>
        <strain evidence="2 3">OM02-6</strain>
    </source>
</reference>
<dbReference type="PANTHER" id="PTHR22916">
    <property type="entry name" value="GLYCOSYLTRANSFERASE"/>
    <property type="match status" value="1"/>
</dbReference>
<sequence>MNKLISIIVPLYNKDQYIKRCLLSILNQTYNDFEIIIINDGSTDNSEQIVRELNNKKIRFYTTNNKGVSHARNFGIREAKGEYVCFVDADDYVSPNYLSTMIYNMDKNVDLIITNKIDVYGELMKKIDIEEYSGYVRNIPKYFYQLGFCHPVWGKLYKKNIILDYQIMFKNINISEDSFFNLEYLNNIDKKVKIVNNFDYYYVHYKSNNLTSKSKFEYLRIYNELFVDYKKFFIANKKDYTVEILYPQYYNLILKLVYANPIYHLKNNAILLETCKCLNRNIFPYVNITTGIEKIFKLCIEKKYWYLLKLILYIVKLKESIYVKTSI</sequence>
<evidence type="ECO:0000259" key="1">
    <source>
        <dbReference type="Pfam" id="PF00535"/>
    </source>
</evidence>
<evidence type="ECO:0000313" key="2">
    <source>
        <dbReference type="EMBL" id="RGO12647.1"/>
    </source>
</evidence>
<dbReference type="CDD" id="cd00761">
    <property type="entry name" value="Glyco_tranf_GTA_type"/>
    <property type="match status" value="1"/>
</dbReference>
<dbReference type="PANTHER" id="PTHR22916:SF3">
    <property type="entry name" value="UDP-GLCNAC:BETAGAL BETA-1,3-N-ACETYLGLUCOSAMINYLTRANSFERASE-LIKE PROTEIN 1"/>
    <property type="match status" value="1"/>
</dbReference>
<dbReference type="Proteomes" id="UP000261087">
    <property type="component" value="Unassembled WGS sequence"/>
</dbReference>
<feature type="domain" description="Glycosyltransferase 2-like" evidence="1">
    <location>
        <begin position="6"/>
        <end position="140"/>
    </location>
</feature>
<dbReference type="Pfam" id="PF00535">
    <property type="entry name" value="Glycos_transf_2"/>
    <property type="match status" value="1"/>
</dbReference>
<dbReference type="InterPro" id="IPR001173">
    <property type="entry name" value="Glyco_trans_2-like"/>
</dbReference>
<dbReference type="InterPro" id="IPR029044">
    <property type="entry name" value="Nucleotide-diphossugar_trans"/>
</dbReference>